<dbReference type="CDD" id="cd03394">
    <property type="entry name" value="PAP2_like_5"/>
    <property type="match status" value="1"/>
</dbReference>
<dbReference type="PANTHER" id="PTHR14969:SF13">
    <property type="entry name" value="AT30094P"/>
    <property type="match status" value="1"/>
</dbReference>
<dbReference type="Pfam" id="PF01569">
    <property type="entry name" value="PAP2"/>
    <property type="match status" value="1"/>
</dbReference>
<protein>
    <submittedName>
        <fullName evidence="3">Phosphatase PAP2 family protein</fullName>
    </submittedName>
</protein>
<dbReference type="SMART" id="SM00014">
    <property type="entry name" value="acidPPc"/>
    <property type="match status" value="1"/>
</dbReference>
<evidence type="ECO:0000259" key="2">
    <source>
        <dbReference type="SMART" id="SM00014"/>
    </source>
</evidence>
<evidence type="ECO:0000256" key="1">
    <source>
        <dbReference type="SAM" id="SignalP"/>
    </source>
</evidence>
<feature type="chain" id="PRO_5045367817" evidence="1">
    <location>
        <begin position="32"/>
        <end position="275"/>
    </location>
</feature>
<dbReference type="RefSeq" id="WP_240827068.1">
    <property type="nucleotide sequence ID" value="NZ_JAKWBL010000001.1"/>
</dbReference>
<evidence type="ECO:0000313" key="4">
    <source>
        <dbReference type="Proteomes" id="UP001202248"/>
    </source>
</evidence>
<accession>A0ABS9SH60</accession>
<keyword evidence="1" id="KW-0732">Signal</keyword>
<dbReference type="SUPFAM" id="SSF48317">
    <property type="entry name" value="Acid phosphatase/Vanadium-dependent haloperoxidase"/>
    <property type="match status" value="1"/>
</dbReference>
<reference evidence="3 4" key="1">
    <citation type="submission" date="2022-02" db="EMBL/GenBank/DDBJ databases">
        <authorList>
            <person name="Min J."/>
        </authorList>
    </citation>
    <scope>NUCLEOTIDE SEQUENCE [LARGE SCALE GENOMIC DNA]</scope>
    <source>
        <strain evidence="3 4">GR10-1</strain>
    </source>
</reference>
<organism evidence="3 4">
    <name type="scientific">Niabella ginsengisoli</name>
    <dbReference type="NCBI Taxonomy" id="522298"/>
    <lineage>
        <taxon>Bacteria</taxon>
        <taxon>Pseudomonadati</taxon>
        <taxon>Bacteroidota</taxon>
        <taxon>Chitinophagia</taxon>
        <taxon>Chitinophagales</taxon>
        <taxon>Chitinophagaceae</taxon>
        <taxon>Niabella</taxon>
    </lineage>
</organism>
<dbReference type="InterPro" id="IPR000326">
    <property type="entry name" value="PAP2/HPO"/>
</dbReference>
<dbReference type="Gene3D" id="1.20.144.10">
    <property type="entry name" value="Phosphatidic acid phosphatase type 2/haloperoxidase"/>
    <property type="match status" value="1"/>
</dbReference>
<feature type="domain" description="Phosphatidic acid phosphatase type 2/haloperoxidase" evidence="2">
    <location>
        <begin position="149"/>
        <end position="261"/>
    </location>
</feature>
<evidence type="ECO:0000313" key="3">
    <source>
        <dbReference type="EMBL" id="MCH5597697.1"/>
    </source>
</evidence>
<sequence length="275" mass="30708">MNFIPSIKSSLLRRLCCFLLFSYTTYISATAQTDTIISSDSLPISQRYETLNKEFIIDGFKDGLDVVKKPLHWQKQDWIRLSAVMGGVGTLMIFDKQIKSVFLHNQNNFTNSVANVVEPVGDFYGLLIFPVVYTSGLITQNKHIESIGLRGSKAMAITSVITLVSKNIIRRQRPDATNNPYNYALPFSKNKYTSTPSAHSAIAFTLATALAEEFPKEKWLAPVAYSIASLTAVSRIYHNRHWASDVLIGAALGHFVTKAVYAAGNKKHRILPTFR</sequence>
<dbReference type="Proteomes" id="UP001202248">
    <property type="component" value="Unassembled WGS sequence"/>
</dbReference>
<gene>
    <name evidence="3" type="ORF">MKP09_07145</name>
</gene>
<dbReference type="InterPro" id="IPR036938">
    <property type="entry name" value="PAP2/HPO_sf"/>
</dbReference>
<feature type="signal peptide" evidence="1">
    <location>
        <begin position="1"/>
        <end position="31"/>
    </location>
</feature>
<dbReference type="EMBL" id="JAKWBL010000001">
    <property type="protein sequence ID" value="MCH5597697.1"/>
    <property type="molecule type" value="Genomic_DNA"/>
</dbReference>
<proteinExistence type="predicted"/>
<comment type="caution">
    <text evidence="3">The sequence shown here is derived from an EMBL/GenBank/DDBJ whole genome shotgun (WGS) entry which is preliminary data.</text>
</comment>
<keyword evidence="4" id="KW-1185">Reference proteome</keyword>
<dbReference type="PANTHER" id="PTHR14969">
    <property type="entry name" value="SPHINGOSINE-1-PHOSPHATE PHOSPHOHYDROLASE"/>
    <property type="match status" value="1"/>
</dbReference>
<name>A0ABS9SH60_9BACT</name>